<dbReference type="GO" id="GO:0045202">
    <property type="term" value="C:synapse"/>
    <property type="evidence" value="ECO:0007669"/>
    <property type="project" value="TreeGrafter"/>
</dbReference>
<accession>A0AAN7PA51</accession>
<comment type="caution">
    <text evidence="2">The sequence shown here is derived from an EMBL/GenBank/DDBJ whole genome shotgun (WGS) entry which is preliminary data.</text>
</comment>
<evidence type="ECO:0000313" key="3">
    <source>
        <dbReference type="Proteomes" id="UP001353858"/>
    </source>
</evidence>
<dbReference type="InterPro" id="IPR028107">
    <property type="entry name" value="Spatacsin_C_dom"/>
</dbReference>
<reference evidence="3" key="1">
    <citation type="submission" date="2023-01" db="EMBL/GenBank/DDBJ databases">
        <title>Key to firefly adult light organ development and bioluminescence: homeobox transcription factors regulate luciferase expression and transportation to peroxisome.</title>
        <authorList>
            <person name="Fu X."/>
        </authorList>
    </citation>
    <scope>NUCLEOTIDE SEQUENCE [LARGE SCALE GENOMIC DNA]</scope>
</reference>
<name>A0AAN7PA51_9COLE</name>
<dbReference type="GO" id="GO:0030425">
    <property type="term" value="C:dendrite"/>
    <property type="evidence" value="ECO:0007669"/>
    <property type="project" value="TreeGrafter"/>
</dbReference>
<gene>
    <name evidence="2" type="ORF">RN001_000546</name>
</gene>
<evidence type="ECO:0000313" key="2">
    <source>
        <dbReference type="EMBL" id="KAK4884275.1"/>
    </source>
</evidence>
<dbReference type="PANTHER" id="PTHR13650">
    <property type="entry name" value="SPATACSIN"/>
    <property type="match status" value="1"/>
</dbReference>
<dbReference type="GO" id="GO:0007409">
    <property type="term" value="P:axonogenesis"/>
    <property type="evidence" value="ECO:0007669"/>
    <property type="project" value="TreeGrafter"/>
</dbReference>
<dbReference type="GO" id="GO:0007268">
    <property type="term" value="P:chemical synaptic transmission"/>
    <property type="evidence" value="ECO:0007669"/>
    <property type="project" value="TreeGrafter"/>
</dbReference>
<proteinExistence type="predicted"/>
<dbReference type="GO" id="GO:0008088">
    <property type="term" value="P:axo-dendritic transport"/>
    <property type="evidence" value="ECO:0007669"/>
    <property type="project" value="TreeGrafter"/>
</dbReference>
<dbReference type="PANTHER" id="PTHR13650:SF0">
    <property type="entry name" value="SPATACSIN"/>
    <property type="match status" value="1"/>
</dbReference>
<feature type="domain" description="Spatacsin C-terminal" evidence="1">
    <location>
        <begin position="1397"/>
        <end position="1711"/>
    </location>
</feature>
<dbReference type="GO" id="GO:0005737">
    <property type="term" value="C:cytoplasm"/>
    <property type="evidence" value="ECO:0007669"/>
    <property type="project" value="TreeGrafter"/>
</dbReference>
<dbReference type="Proteomes" id="UP001353858">
    <property type="component" value="Unassembled WGS sequence"/>
</dbReference>
<dbReference type="GO" id="GO:0048489">
    <property type="term" value="P:synaptic vesicle transport"/>
    <property type="evidence" value="ECO:0007669"/>
    <property type="project" value="TreeGrafter"/>
</dbReference>
<sequence length="1773" mass="205148">MAKRENNLFQIKPPPPSNLNKELLGVWNAWTRMGDREVVREAVVKGQHIDFAHTFLAARKDFDYESVRIWFKNEVLAWIFELLQRQQIFKASHILSNISLDPIEEFTIIFLETYNSDLRDYLANHLLKSERLSSAHKETWHLLRTIIENHEYLLDFDCDCLNDLNMKYFEDKSFQWKCEIGTQLFFKCYDDNIKQFVTAECAWKFLLKNNNVDLLKLWIRTYFSKCSDLNTLNEEVCDGIGVLFANLSINEDMVDSIPNLNVSFDLQEVIYNELSQFGIFRKEEKNDIISILKRISHIESMDRFYEILNCDNSSLTLSHFYKLLLDYCVKHNLYSVLNWCNVDLKCCDNIQSYKSKYLDLMKYLRHDSNFEDLGVGQNILKIVDFLSSDLVAYFQENPLTLLAVIFFLYPNVNLFGDENFTIKLNDVVLTSEVIISTLQGLPFLSSIIRPPNQNVFTLYDLLKAHSSLNPNYFKFHSEHTEVPNFNSTDLVQKYAYKKNVDYTFYLKQARPSFACKMFLSNHNQTSKSLGKLGINRKVLKLFFNNLNDDELAVSCITFLEMIGENSISLRIYVKVSKMLQGAYTYEEIQTLLRSIFKNPERVLEVLENVLQRTCVLTRDSSANDLVDEIKKQEIAVKLAQLHNFKLPEAFLKYCAQLNLWLPFMIFVQTYHYPLLQVQRLIQNFQNPVLAEHLYHGFTHEIQIDTQKELLMRDSRNFYLSRIGVRKNIDASSDSMYSSASSYGSTGSSSAGSDFLDGETLENEGDILHILIRCHNSIDPPKALLQTCYTYKCPIFAVLATSYEPDSIITHWLIWLSVSCGIDKDISSFETITVNANLVSDLLIQSIKLGFSRTLHDSFNIFLPENPLKMIIEFLDNCINLNFDVSVQTTVLDLFSKEIKKTKTSSPVIQIDYEMMYLTNKVWIEATAISLLATTLQHNFTSRYYQLCCLKFLHEVEIANYFSVASFSFLKYFNMLNYLFENQCEINVDLSVLFNCEKADNEIMSWINELLSMQSYGCALQVSKLQGICTDFIILKEWYSKFETRANNKGFWEECNQNLIDNNIDCIASIEFFEKCCEETSDNVEKYDILRIAHDWASRGKSKNVYDLEKKMWITYFSLDTKPDCDFNRSYNECLLYGEMKQVLESLDNDVDGLSLNSEGLIHLNNIIENLLNQNEFWQALRLSKLFGHKHMDVNLIELCFNLAEGFLMPYQLNVDQRLLLIKSGNLRSVGNRRRRTLMSSKGFSSMSSISNSPGNLTSTPVTDHVDIPMLDTLVILETLQERAKNGAKIIQNILMTYRIALNIEKPYQEVFKCADPTTMMIAALKEDCCNKLEVVHDVISLFNWSKEKVADFLCEQLIEAINIHIKLKTDVMILWNLNLDTDFNLILQLLVENCSTLGSKLYSYASALQNSQEDLPLHEILLIIELLIRSHDCFTADCNMEGISIILRKCQKIISFLLSIQSWKLIVRLLTGVARYTEMNYVFHLLRENDQFEFLLCKGCRKDNALKVALLKYLQRYCPEDRELYRIVALHFTLFSEIAQLWEEEARSIVRNLIAISKLEMQNNGLNIDTEPFVLLTNTDGTKICINKAMINYTHAAEYHLQGEKLTKAMHASKQAEVLALQMSLLKGLPSNSTVTCILNLSNDQILSLICTSFSFAQTLLLIDSINYKPDWATVLFNQCIIRNQPTYLEEFLVSFPLADSLLNDMSKKFLSLSSVSSQELRNMKEIIRKSTSVHVKYRIASELGFTDVIEELLESNQLAYLKDTVWKKGYKS</sequence>
<dbReference type="EMBL" id="JARPUR010000001">
    <property type="protein sequence ID" value="KAK4884275.1"/>
    <property type="molecule type" value="Genomic_DNA"/>
</dbReference>
<dbReference type="GO" id="GO:0030424">
    <property type="term" value="C:axon"/>
    <property type="evidence" value="ECO:0007669"/>
    <property type="project" value="TreeGrafter"/>
</dbReference>
<dbReference type="Pfam" id="PF14649">
    <property type="entry name" value="Spatacsin_C"/>
    <property type="match status" value="1"/>
</dbReference>
<evidence type="ECO:0000259" key="1">
    <source>
        <dbReference type="Pfam" id="PF14649"/>
    </source>
</evidence>
<protein>
    <recommendedName>
        <fullName evidence="1">Spatacsin C-terminal domain-containing protein</fullName>
    </recommendedName>
</protein>
<keyword evidence="3" id="KW-1185">Reference proteome</keyword>
<organism evidence="2 3">
    <name type="scientific">Aquatica leii</name>
    <dbReference type="NCBI Taxonomy" id="1421715"/>
    <lineage>
        <taxon>Eukaryota</taxon>
        <taxon>Metazoa</taxon>
        <taxon>Ecdysozoa</taxon>
        <taxon>Arthropoda</taxon>
        <taxon>Hexapoda</taxon>
        <taxon>Insecta</taxon>
        <taxon>Pterygota</taxon>
        <taxon>Neoptera</taxon>
        <taxon>Endopterygota</taxon>
        <taxon>Coleoptera</taxon>
        <taxon>Polyphaga</taxon>
        <taxon>Elateriformia</taxon>
        <taxon>Elateroidea</taxon>
        <taxon>Lampyridae</taxon>
        <taxon>Luciolinae</taxon>
        <taxon>Aquatica</taxon>
    </lineage>
</organism>
<dbReference type="InterPro" id="IPR028103">
    <property type="entry name" value="Spatacsin"/>
</dbReference>